<dbReference type="RefSeq" id="WP_303736444.1">
    <property type="nucleotide sequence ID" value="NZ_SUTE01000030.1"/>
</dbReference>
<feature type="transmembrane region" description="Helical" evidence="1">
    <location>
        <begin position="452"/>
        <end position="470"/>
    </location>
</feature>
<dbReference type="AlphaFoldDB" id="A0A8T3VJE7"/>
<feature type="transmembrane region" description="Helical" evidence="1">
    <location>
        <begin position="388"/>
        <end position="406"/>
    </location>
</feature>
<keyword evidence="1" id="KW-0812">Transmembrane</keyword>
<dbReference type="InterPro" id="IPR018674">
    <property type="entry name" value="DUF2142_membrane"/>
</dbReference>
<feature type="transmembrane region" description="Helical" evidence="1">
    <location>
        <begin position="20"/>
        <end position="41"/>
    </location>
</feature>
<keyword evidence="1" id="KW-0472">Membrane</keyword>
<dbReference type="Proteomes" id="UP000762703">
    <property type="component" value="Unassembled WGS sequence"/>
</dbReference>
<feature type="transmembrane region" description="Helical" evidence="1">
    <location>
        <begin position="418"/>
        <end position="440"/>
    </location>
</feature>
<accession>A0A8T3VJE7</accession>
<evidence type="ECO:0000256" key="1">
    <source>
        <dbReference type="SAM" id="Phobius"/>
    </source>
</evidence>
<feature type="transmembrane region" description="Helical" evidence="1">
    <location>
        <begin position="266"/>
        <end position="291"/>
    </location>
</feature>
<evidence type="ECO:0000313" key="3">
    <source>
        <dbReference type="Proteomes" id="UP000762703"/>
    </source>
</evidence>
<evidence type="ECO:0000313" key="2">
    <source>
        <dbReference type="EMBL" id="MBE6504800.1"/>
    </source>
</evidence>
<feature type="transmembrane region" description="Helical" evidence="1">
    <location>
        <begin position="47"/>
        <end position="65"/>
    </location>
</feature>
<gene>
    <name evidence="2" type="ORF">E7Z73_03510</name>
</gene>
<organism evidence="2 3">
    <name type="scientific">Methanobrevibacter millerae</name>
    <dbReference type="NCBI Taxonomy" id="230361"/>
    <lineage>
        <taxon>Archaea</taxon>
        <taxon>Methanobacteriati</taxon>
        <taxon>Methanobacteriota</taxon>
        <taxon>Methanomada group</taxon>
        <taxon>Methanobacteria</taxon>
        <taxon>Methanobacteriales</taxon>
        <taxon>Methanobacteriaceae</taxon>
        <taxon>Methanobrevibacter</taxon>
    </lineage>
</organism>
<feature type="transmembrane region" description="Helical" evidence="1">
    <location>
        <begin position="221"/>
        <end position="254"/>
    </location>
</feature>
<sequence length="503" mass="57627">MTINNLKSIIHINSQKNLAIFSFIIITLIATFSVFSIKNYLFPYKELLVLIYVIISGVISLLYYFKTKSIHRTAVIIILLFGIMFVFLSPINSISDEKEHLIRSEITSRGVLVPEYITQGNESGFISIDSIKNSPKYISIYETDWDSGKINETEVLIASSFEQNPFYAYIAPAIGIGLAKLLNLDNIWLLWLGRICNLLMYATLCGIAIKKTPMLKLPMAIVACFPLSISQAASISCDCFIFSFTFIAFAYLFHMYKSKNLSKRNIIIYTSLVLILAISKITFASLILLLFFIPKENYKNEKYYLLSFLSLTIIFGITLIWSKYFAMNSLLHSWRSIVFEQNNVNATLQMQHILNNPLEGIIPFLHMGDQIPHLVNNLSKLYIKNDSFPLFNYFYSIFALFFCLFYPVKEKISSKSKIILLLTLLILLFGTYFVQYLTWAPVGAINLDLTEVMPRYFLPTCVLLPLIFSINKNKKIKNLHTISFTIIVSSLSSVAMFFVSMFY</sequence>
<feature type="transmembrane region" description="Helical" evidence="1">
    <location>
        <begin position="188"/>
        <end position="209"/>
    </location>
</feature>
<feature type="transmembrane region" description="Helical" evidence="1">
    <location>
        <begin position="482"/>
        <end position="502"/>
    </location>
</feature>
<protein>
    <submittedName>
        <fullName evidence="2">DUF2142 domain-containing protein</fullName>
    </submittedName>
</protein>
<feature type="transmembrane region" description="Helical" evidence="1">
    <location>
        <begin position="303"/>
        <end position="321"/>
    </location>
</feature>
<reference evidence="2" key="1">
    <citation type="submission" date="2019-04" db="EMBL/GenBank/DDBJ databases">
        <title>Evolution of Biomass-Degrading Anaerobic Consortia Revealed by Metagenomics.</title>
        <authorList>
            <person name="Peng X."/>
        </authorList>
    </citation>
    <scope>NUCLEOTIDE SEQUENCE</scope>
    <source>
        <strain evidence="2">SIG12</strain>
    </source>
</reference>
<feature type="transmembrane region" description="Helical" evidence="1">
    <location>
        <begin position="72"/>
        <end position="91"/>
    </location>
</feature>
<keyword evidence="1" id="KW-1133">Transmembrane helix</keyword>
<dbReference type="Pfam" id="PF09913">
    <property type="entry name" value="DUF2142"/>
    <property type="match status" value="1"/>
</dbReference>
<comment type="caution">
    <text evidence="2">The sequence shown here is derived from an EMBL/GenBank/DDBJ whole genome shotgun (WGS) entry which is preliminary data.</text>
</comment>
<name>A0A8T3VJE7_9EURY</name>
<proteinExistence type="predicted"/>
<dbReference type="EMBL" id="SUTE01000030">
    <property type="protein sequence ID" value="MBE6504800.1"/>
    <property type="molecule type" value="Genomic_DNA"/>
</dbReference>